<organism evidence="1 2">
    <name type="scientific">Nonomuraea zeae</name>
    <dbReference type="NCBI Taxonomy" id="1642303"/>
    <lineage>
        <taxon>Bacteria</taxon>
        <taxon>Bacillati</taxon>
        <taxon>Actinomycetota</taxon>
        <taxon>Actinomycetes</taxon>
        <taxon>Streptosporangiales</taxon>
        <taxon>Streptosporangiaceae</taxon>
        <taxon>Nonomuraea</taxon>
    </lineage>
</organism>
<accession>A0A5S4GXN7</accession>
<dbReference type="Proteomes" id="UP000306628">
    <property type="component" value="Unassembled WGS sequence"/>
</dbReference>
<evidence type="ECO:0000313" key="1">
    <source>
        <dbReference type="EMBL" id="TMR37214.1"/>
    </source>
</evidence>
<dbReference type="AlphaFoldDB" id="A0A5S4GXN7"/>
<proteinExistence type="predicted"/>
<sequence length="176" mass="18785">MGIEAAAILLSWIAIVILAGAVAACVRALRFQEARLLQVLSQPRRLSPGDRMMLPRPLAGHLPPGDSILLLFGTAECGSCREALRNLAARYDAGRKLPHLVAAFRGPAPDVPGPPVTVVTHQAQAFEELNIGLLPFAVLLRDDEVVAAGAVGSEQSIDELWRTVERTSDREASAHG</sequence>
<name>A0A5S4GXN7_9ACTN</name>
<comment type="caution">
    <text evidence="1">The sequence shown here is derived from an EMBL/GenBank/DDBJ whole genome shotgun (WGS) entry which is preliminary data.</text>
</comment>
<dbReference type="EMBL" id="VCKX01000018">
    <property type="protein sequence ID" value="TMR37214.1"/>
    <property type="molecule type" value="Genomic_DNA"/>
</dbReference>
<evidence type="ECO:0000313" key="2">
    <source>
        <dbReference type="Proteomes" id="UP000306628"/>
    </source>
</evidence>
<keyword evidence="2" id="KW-1185">Reference proteome</keyword>
<dbReference type="RefSeq" id="WP_138689114.1">
    <property type="nucleotide sequence ID" value="NZ_JBHSAZ010000076.1"/>
</dbReference>
<evidence type="ECO:0008006" key="3">
    <source>
        <dbReference type="Google" id="ProtNLM"/>
    </source>
</evidence>
<protein>
    <recommendedName>
        <fullName evidence="3">Thioredoxin family protein</fullName>
    </recommendedName>
</protein>
<gene>
    <name evidence="1" type="ORF">ETD85_08805</name>
</gene>
<reference evidence="1 2" key="1">
    <citation type="submission" date="2019-05" db="EMBL/GenBank/DDBJ databases">
        <title>Draft genome sequence of Nonomuraea zeae DSM 100528.</title>
        <authorList>
            <person name="Saricaoglu S."/>
            <person name="Isik K."/>
        </authorList>
    </citation>
    <scope>NUCLEOTIDE SEQUENCE [LARGE SCALE GENOMIC DNA]</scope>
    <source>
        <strain evidence="1 2">DSM 100528</strain>
    </source>
</reference>